<feature type="region of interest" description="Disordered" evidence="4">
    <location>
        <begin position="94"/>
        <end position="126"/>
    </location>
</feature>
<feature type="region of interest" description="Disordered" evidence="4">
    <location>
        <begin position="173"/>
        <end position="257"/>
    </location>
</feature>
<feature type="non-terminal residue" evidence="6">
    <location>
        <position position="1"/>
    </location>
</feature>
<evidence type="ECO:0000256" key="4">
    <source>
        <dbReference type="SAM" id="MobiDB-lite"/>
    </source>
</evidence>
<dbReference type="Gene3D" id="2.10.90.10">
    <property type="entry name" value="Cystine-knot cytokines"/>
    <property type="match status" value="1"/>
</dbReference>
<keyword evidence="7" id="KW-1185">Reference proteome</keyword>
<dbReference type="SUPFAM" id="SSF57501">
    <property type="entry name" value="Cystine-knot cytokines"/>
    <property type="match status" value="1"/>
</dbReference>
<name>A0ABQ8J4C3_DERPT</name>
<feature type="compositionally biased region" description="Low complexity" evidence="4">
    <location>
        <begin position="227"/>
        <end position="249"/>
    </location>
</feature>
<keyword evidence="1" id="KW-0732">Signal</keyword>
<feature type="compositionally biased region" description="Polar residues" evidence="4">
    <location>
        <begin position="95"/>
        <end position="106"/>
    </location>
</feature>
<gene>
    <name evidence="6" type="primary">SPZ5</name>
    <name evidence="6" type="ORF">DERP_007393</name>
</gene>
<feature type="compositionally biased region" description="Low complexity" evidence="4">
    <location>
        <begin position="1"/>
        <end position="10"/>
    </location>
</feature>
<evidence type="ECO:0000256" key="2">
    <source>
        <dbReference type="ARBA" id="ARBA00023157"/>
    </source>
</evidence>
<dbReference type="Proteomes" id="UP000887458">
    <property type="component" value="Unassembled WGS sequence"/>
</dbReference>
<feature type="domain" description="Spaetzle" evidence="5">
    <location>
        <begin position="270"/>
        <end position="368"/>
    </location>
</feature>
<feature type="compositionally biased region" description="Low complexity" evidence="4">
    <location>
        <begin position="174"/>
        <end position="184"/>
    </location>
</feature>
<dbReference type="InterPro" id="IPR052444">
    <property type="entry name" value="Spz/Toll_ligand-like"/>
</dbReference>
<feature type="compositionally biased region" description="Polar residues" evidence="4">
    <location>
        <begin position="192"/>
        <end position="218"/>
    </location>
</feature>
<dbReference type="InterPro" id="IPR032104">
    <property type="entry name" value="Spaetzle"/>
</dbReference>
<sequence length="473" mass="53868">QYGPYQQSYYQPPPSPPNYQPQPQYCPETGRTVCSKVPYYPSDEVFLLIKMAKAKRFNISSEFIDESENDSEPYFDDDFGEQYGDIYTKYPYSEPYNNYHNQQTQPQHPPLSPGHQYQQQQRQQQPYRYRMNSIIINHEQPQHPSIVQHYHNLDWKYIRNIIPSSNHQRYSMINNNHNNNNNNNPINGGDGTIQSINSNSGTIDTNNNNHNSIKSMYSHNGDHNHHQSFSNNHYNNHQNPNGGNQNHNGHNGGHSRYKRQADETSISIEPLCPSRTILLEPKAALNDRRQWKYVVNIADRDRRLRQAIKVEVCMTPNSPCSNQISLPFGFVSRCRQKYIKKKLLSLDESGQSISSENFFAPSCCVCEVTRDGNSPISPANIPTSSSSNLDTASIATAAASAAAAAGSTISETTTTKKRINDSKRKPLLSMEKFDIDRLQSDAPSLPSTTKTINQNDNRKTRNNNIDQRKGIKI</sequence>
<feature type="compositionally biased region" description="Polar residues" evidence="4">
    <location>
        <begin position="441"/>
        <end position="451"/>
    </location>
</feature>
<feature type="compositionally biased region" description="Pro residues" evidence="4">
    <location>
        <begin position="11"/>
        <end position="20"/>
    </location>
</feature>
<organism evidence="6 7">
    <name type="scientific">Dermatophagoides pteronyssinus</name>
    <name type="common">European house dust mite</name>
    <dbReference type="NCBI Taxonomy" id="6956"/>
    <lineage>
        <taxon>Eukaryota</taxon>
        <taxon>Metazoa</taxon>
        <taxon>Ecdysozoa</taxon>
        <taxon>Arthropoda</taxon>
        <taxon>Chelicerata</taxon>
        <taxon>Arachnida</taxon>
        <taxon>Acari</taxon>
        <taxon>Acariformes</taxon>
        <taxon>Sarcoptiformes</taxon>
        <taxon>Astigmata</taxon>
        <taxon>Psoroptidia</taxon>
        <taxon>Analgoidea</taxon>
        <taxon>Pyroglyphidae</taxon>
        <taxon>Dermatophagoidinae</taxon>
        <taxon>Dermatophagoides</taxon>
    </lineage>
</organism>
<evidence type="ECO:0000313" key="7">
    <source>
        <dbReference type="Proteomes" id="UP000887458"/>
    </source>
</evidence>
<evidence type="ECO:0000313" key="6">
    <source>
        <dbReference type="EMBL" id="KAH9417395.1"/>
    </source>
</evidence>
<reference evidence="6 7" key="2">
    <citation type="journal article" date="2022" name="Mol. Biol. Evol.">
        <title>Comparative Genomics Reveals Insights into the Divergent Evolution of Astigmatic Mites and Household Pest Adaptations.</title>
        <authorList>
            <person name="Xiong Q."/>
            <person name="Wan A.T."/>
            <person name="Liu X."/>
            <person name="Fung C.S."/>
            <person name="Xiao X."/>
            <person name="Malainual N."/>
            <person name="Hou J."/>
            <person name="Wang L."/>
            <person name="Wang M."/>
            <person name="Yang K.Y."/>
            <person name="Cui Y."/>
            <person name="Leung E.L."/>
            <person name="Nong W."/>
            <person name="Shin S.K."/>
            <person name="Au S.W."/>
            <person name="Jeong K.Y."/>
            <person name="Chew F.T."/>
            <person name="Hui J.H."/>
            <person name="Leung T.F."/>
            <person name="Tungtrongchitr A."/>
            <person name="Zhong N."/>
            <person name="Liu Z."/>
            <person name="Tsui S.K."/>
        </authorList>
    </citation>
    <scope>NUCLEOTIDE SEQUENCE [LARGE SCALE GENOMIC DNA]</scope>
    <source>
        <strain evidence="6">Derp</strain>
    </source>
</reference>
<feature type="compositionally biased region" description="Low complexity" evidence="4">
    <location>
        <begin position="116"/>
        <end position="126"/>
    </location>
</feature>
<dbReference type="PANTHER" id="PTHR23199:SF13">
    <property type="entry name" value="PROTEIN SPAETZLE 3"/>
    <property type="match status" value="1"/>
</dbReference>
<dbReference type="Pfam" id="PF16077">
    <property type="entry name" value="Spaetzle"/>
    <property type="match status" value="1"/>
</dbReference>
<protein>
    <submittedName>
        <fullName evidence="6">Spaetzle</fullName>
    </submittedName>
</protein>
<reference evidence="6 7" key="1">
    <citation type="journal article" date="2018" name="J. Allergy Clin. Immunol.">
        <title>High-quality assembly of Dermatophagoides pteronyssinus genome and transcriptome reveals a wide range of novel allergens.</title>
        <authorList>
            <person name="Liu X.Y."/>
            <person name="Yang K.Y."/>
            <person name="Wang M.Q."/>
            <person name="Kwok J.S."/>
            <person name="Zeng X."/>
            <person name="Yang Z."/>
            <person name="Xiao X.J."/>
            <person name="Lau C.P."/>
            <person name="Li Y."/>
            <person name="Huang Z.M."/>
            <person name="Ba J.G."/>
            <person name="Yim A.K."/>
            <person name="Ouyang C.Y."/>
            <person name="Ngai S.M."/>
            <person name="Chan T.F."/>
            <person name="Leung E.L."/>
            <person name="Liu L."/>
            <person name="Liu Z.G."/>
            <person name="Tsui S.K."/>
        </authorList>
    </citation>
    <scope>NUCLEOTIDE SEQUENCE [LARGE SCALE GENOMIC DNA]</scope>
    <source>
        <strain evidence="6">Derp</strain>
    </source>
</reference>
<evidence type="ECO:0000259" key="5">
    <source>
        <dbReference type="Pfam" id="PF16077"/>
    </source>
</evidence>
<evidence type="ECO:0000256" key="1">
    <source>
        <dbReference type="ARBA" id="ARBA00022729"/>
    </source>
</evidence>
<accession>A0ABQ8J4C3</accession>
<feature type="region of interest" description="Disordered" evidence="4">
    <location>
        <begin position="405"/>
        <end position="473"/>
    </location>
</feature>
<dbReference type="InterPro" id="IPR029034">
    <property type="entry name" value="Cystine-knot_cytokine"/>
</dbReference>
<evidence type="ECO:0000256" key="3">
    <source>
        <dbReference type="ARBA" id="ARBA00023180"/>
    </source>
</evidence>
<keyword evidence="2" id="KW-1015">Disulfide bond</keyword>
<dbReference type="EMBL" id="NJHN03000077">
    <property type="protein sequence ID" value="KAH9417395.1"/>
    <property type="molecule type" value="Genomic_DNA"/>
</dbReference>
<proteinExistence type="predicted"/>
<keyword evidence="3" id="KW-0325">Glycoprotein</keyword>
<comment type="caution">
    <text evidence="6">The sequence shown here is derived from an EMBL/GenBank/DDBJ whole genome shotgun (WGS) entry which is preliminary data.</text>
</comment>
<dbReference type="PANTHER" id="PTHR23199">
    <property type="entry name" value="NEUROTROPHIN 1-RELATED"/>
    <property type="match status" value="1"/>
</dbReference>
<feature type="region of interest" description="Disordered" evidence="4">
    <location>
        <begin position="1"/>
        <end position="23"/>
    </location>
</feature>